<organism evidence="1 2">
    <name type="scientific">Suillus fuscotomentosus</name>
    <dbReference type="NCBI Taxonomy" id="1912939"/>
    <lineage>
        <taxon>Eukaryota</taxon>
        <taxon>Fungi</taxon>
        <taxon>Dikarya</taxon>
        <taxon>Basidiomycota</taxon>
        <taxon>Agaricomycotina</taxon>
        <taxon>Agaricomycetes</taxon>
        <taxon>Agaricomycetidae</taxon>
        <taxon>Boletales</taxon>
        <taxon>Suillineae</taxon>
        <taxon>Suillaceae</taxon>
        <taxon>Suillus</taxon>
    </lineage>
</organism>
<accession>A0AAD4DN15</accession>
<evidence type="ECO:0000313" key="2">
    <source>
        <dbReference type="Proteomes" id="UP001195769"/>
    </source>
</evidence>
<dbReference type="GeneID" id="64663227"/>
<sequence length="130" mass="14757">MADKLSEWDIQEVISPFPDILIMSVSVIKFANRDFLKLDRAIVALTCHNNLKDLDADQVSFFLAQAHIDAPALVNPIVYLNPSMTFSPLQPLQDIHFSIYHLHAHKQNVISMIEKVGGKLICLRSTMWLD</sequence>
<dbReference type="AlphaFoldDB" id="A0AAD4DN15"/>
<name>A0AAD4DN15_9AGAM</name>
<comment type="caution">
    <text evidence="1">The sequence shown here is derived from an EMBL/GenBank/DDBJ whole genome shotgun (WGS) entry which is preliminary data.</text>
</comment>
<evidence type="ECO:0000313" key="1">
    <source>
        <dbReference type="EMBL" id="KAG1884852.1"/>
    </source>
</evidence>
<dbReference type="Proteomes" id="UP001195769">
    <property type="component" value="Unassembled WGS sequence"/>
</dbReference>
<dbReference type="EMBL" id="JABBWK010000360">
    <property type="protein sequence ID" value="KAG1884852.1"/>
    <property type="molecule type" value="Genomic_DNA"/>
</dbReference>
<keyword evidence="2" id="KW-1185">Reference proteome</keyword>
<gene>
    <name evidence="1" type="ORF">F5891DRAFT_1202163</name>
</gene>
<reference evidence="1" key="1">
    <citation type="journal article" date="2020" name="New Phytol.">
        <title>Comparative genomics reveals dynamic genome evolution in host specialist ectomycorrhizal fungi.</title>
        <authorList>
            <person name="Lofgren L.A."/>
            <person name="Nguyen N.H."/>
            <person name="Vilgalys R."/>
            <person name="Ruytinx J."/>
            <person name="Liao H.L."/>
            <person name="Branco S."/>
            <person name="Kuo A."/>
            <person name="LaButti K."/>
            <person name="Lipzen A."/>
            <person name="Andreopoulos W."/>
            <person name="Pangilinan J."/>
            <person name="Riley R."/>
            <person name="Hundley H."/>
            <person name="Na H."/>
            <person name="Barry K."/>
            <person name="Grigoriev I.V."/>
            <person name="Stajich J.E."/>
            <person name="Kennedy P.G."/>
        </authorList>
    </citation>
    <scope>NUCLEOTIDE SEQUENCE</scope>
    <source>
        <strain evidence="1">FC203</strain>
    </source>
</reference>
<proteinExistence type="predicted"/>
<dbReference type="RefSeq" id="XP_041216329.1">
    <property type="nucleotide sequence ID" value="XM_041368929.1"/>
</dbReference>
<protein>
    <submittedName>
        <fullName evidence="1">Uncharacterized protein</fullName>
    </submittedName>
</protein>